<dbReference type="GO" id="GO:0061599">
    <property type="term" value="F:molybdopterin molybdotransferase activity"/>
    <property type="evidence" value="ECO:0007669"/>
    <property type="project" value="UniProtKB-UniRule"/>
</dbReference>
<evidence type="ECO:0000313" key="7">
    <source>
        <dbReference type="Proteomes" id="UP000308181"/>
    </source>
</evidence>
<sequence>MISFQEAQSIILSKAKSFGVELVILDDALNRVLAEDIFAQRDYPPFNRSAMDGIAVRFDDLQNGINQFKFIEIIFAGQANINPLKTGECYKIMTGAAVPKDANVVIKREDISEENGSFILNSESYKEYQNIALQGQDLKKGDIAVLNGTLINIPTIGLLASLGKSQISVQKLPKVNIITTGNEVVDLNHSTSSFQIHNSNLYVLKALLTQNQIKNQNCSHVNDDVNELEIAISANLDADILILTGGVSAGDADYVPEILAKIGIEKLFHKVAIKPGKPVWCGKLSNQLMVFALPGNPFSCMVTFKLFVELYIKASTRYKKEEMLQLPIDFLRSKNSNLDEFFPVEASSTLKAISINGSGDIRLGNLANALAMQSAAQKKLEKGTMVSYFPL</sequence>
<keyword evidence="4" id="KW-0501">Molybdenum cofactor biosynthesis</keyword>
<dbReference type="Pfam" id="PF03453">
    <property type="entry name" value="MoeA_N"/>
    <property type="match status" value="1"/>
</dbReference>
<evidence type="ECO:0000256" key="2">
    <source>
        <dbReference type="ARBA" id="ARBA00010763"/>
    </source>
</evidence>
<dbReference type="SUPFAM" id="SSF53218">
    <property type="entry name" value="Molybdenum cofactor biosynthesis proteins"/>
    <property type="match status" value="1"/>
</dbReference>
<dbReference type="PANTHER" id="PTHR10192">
    <property type="entry name" value="MOLYBDOPTERIN BIOSYNTHESIS PROTEIN"/>
    <property type="match status" value="1"/>
</dbReference>
<dbReference type="InterPro" id="IPR001453">
    <property type="entry name" value="MoaB/Mog_dom"/>
</dbReference>
<dbReference type="Gene3D" id="3.40.980.10">
    <property type="entry name" value="MoaB/Mog-like domain"/>
    <property type="match status" value="1"/>
</dbReference>
<dbReference type="InterPro" id="IPR038987">
    <property type="entry name" value="MoeA-like"/>
</dbReference>
<evidence type="ECO:0000256" key="4">
    <source>
        <dbReference type="RuleBase" id="RU365090"/>
    </source>
</evidence>
<dbReference type="InterPro" id="IPR036425">
    <property type="entry name" value="MoaB/Mog-like_dom_sf"/>
</dbReference>
<dbReference type="InterPro" id="IPR036135">
    <property type="entry name" value="MoeA_linker/N_sf"/>
</dbReference>
<dbReference type="Gene3D" id="3.90.105.10">
    <property type="entry name" value="Molybdopterin biosynthesis moea protein, domain 2"/>
    <property type="match status" value="1"/>
</dbReference>
<dbReference type="InterPro" id="IPR036688">
    <property type="entry name" value="MoeA_C_domain_IV_sf"/>
</dbReference>
<organism evidence="6 7">
    <name type="scientific">Pedobacter cryophilus</name>
    <dbReference type="NCBI Taxonomy" id="2571271"/>
    <lineage>
        <taxon>Bacteria</taxon>
        <taxon>Pseudomonadati</taxon>
        <taxon>Bacteroidota</taxon>
        <taxon>Sphingobacteriia</taxon>
        <taxon>Sphingobacteriales</taxon>
        <taxon>Sphingobacteriaceae</taxon>
        <taxon>Pedobacter</taxon>
    </lineage>
</organism>
<dbReference type="SMART" id="SM00852">
    <property type="entry name" value="MoCF_biosynth"/>
    <property type="match status" value="1"/>
</dbReference>
<dbReference type="UniPathway" id="UPA00344"/>
<comment type="catalytic activity">
    <reaction evidence="3">
        <text>adenylyl-molybdopterin + molybdate = Mo-molybdopterin + AMP + H(+)</text>
        <dbReference type="Rhea" id="RHEA:35047"/>
        <dbReference type="ChEBI" id="CHEBI:15378"/>
        <dbReference type="ChEBI" id="CHEBI:36264"/>
        <dbReference type="ChEBI" id="CHEBI:62727"/>
        <dbReference type="ChEBI" id="CHEBI:71302"/>
        <dbReference type="ChEBI" id="CHEBI:456215"/>
        <dbReference type="EC" id="2.10.1.1"/>
    </reaction>
</comment>
<accession>A0A4U1C337</accession>
<dbReference type="AlphaFoldDB" id="A0A4U1C337"/>
<keyword evidence="7" id="KW-1185">Reference proteome</keyword>
<evidence type="ECO:0000256" key="1">
    <source>
        <dbReference type="ARBA" id="ARBA00002901"/>
    </source>
</evidence>
<comment type="pathway">
    <text evidence="4">Cofactor biosynthesis; molybdopterin biosynthesis.</text>
</comment>
<comment type="caution">
    <text evidence="6">The sequence shown here is derived from an EMBL/GenBank/DDBJ whole genome shotgun (WGS) entry which is preliminary data.</text>
</comment>
<gene>
    <name evidence="6" type="ORF">FA046_09545</name>
</gene>
<name>A0A4U1C337_9SPHI</name>
<evidence type="ECO:0000259" key="5">
    <source>
        <dbReference type="SMART" id="SM00852"/>
    </source>
</evidence>
<dbReference type="RefSeq" id="WP_136826179.1">
    <property type="nucleotide sequence ID" value="NZ_SWBP01000003.1"/>
</dbReference>
<reference evidence="6 7" key="1">
    <citation type="submission" date="2019-04" db="EMBL/GenBank/DDBJ databases">
        <title>Pedobacter sp. AR-3-17 sp. nov., isolated from Arctic soil.</title>
        <authorList>
            <person name="Dahal R.H."/>
            <person name="Kim D.-U."/>
        </authorList>
    </citation>
    <scope>NUCLEOTIDE SEQUENCE [LARGE SCALE GENOMIC DNA]</scope>
    <source>
        <strain evidence="6 7">AR-3-17</strain>
    </source>
</reference>
<keyword evidence="4" id="KW-0500">Molybdenum</keyword>
<dbReference type="Proteomes" id="UP000308181">
    <property type="component" value="Unassembled WGS sequence"/>
</dbReference>
<dbReference type="GO" id="GO:0005829">
    <property type="term" value="C:cytosol"/>
    <property type="evidence" value="ECO:0007669"/>
    <property type="project" value="TreeGrafter"/>
</dbReference>
<protein>
    <recommendedName>
        <fullName evidence="4">Molybdopterin molybdenumtransferase</fullName>
        <ecNumber evidence="4">2.10.1.1</ecNumber>
    </recommendedName>
</protein>
<dbReference type="SUPFAM" id="SSF63882">
    <property type="entry name" value="MoeA N-terminal region -like"/>
    <property type="match status" value="1"/>
</dbReference>
<dbReference type="EC" id="2.10.1.1" evidence="4"/>
<dbReference type="Gene3D" id="2.170.190.11">
    <property type="entry name" value="Molybdopterin biosynthesis moea protein, domain 3"/>
    <property type="match status" value="1"/>
</dbReference>
<dbReference type="InterPro" id="IPR005110">
    <property type="entry name" value="MoeA_linker/N"/>
</dbReference>
<dbReference type="NCBIfam" id="TIGR00177">
    <property type="entry name" value="molyb_syn"/>
    <property type="match status" value="1"/>
</dbReference>
<dbReference type="GO" id="GO:0046872">
    <property type="term" value="F:metal ion binding"/>
    <property type="evidence" value="ECO:0007669"/>
    <property type="project" value="UniProtKB-UniRule"/>
</dbReference>
<keyword evidence="4" id="KW-0460">Magnesium</keyword>
<dbReference type="EMBL" id="SWBP01000003">
    <property type="protein sequence ID" value="TKB97604.1"/>
    <property type="molecule type" value="Genomic_DNA"/>
</dbReference>
<dbReference type="CDD" id="cd00887">
    <property type="entry name" value="MoeA"/>
    <property type="match status" value="1"/>
</dbReference>
<keyword evidence="4 6" id="KW-0808">Transferase</keyword>
<dbReference type="OrthoDB" id="9804758at2"/>
<evidence type="ECO:0000313" key="6">
    <source>
        <dbReference type="EMBL" id="TKB97604.1"/>
    </source>
</evidence>
<dbReference type="Pfam" id="PF00994">
    <property type="entry name" value="MoCF_biosynth"/>
    <property type="match status" value="1"/>
</dbReference>
<keyword evidence="4" id="KW-0479">Metal-binding</keyword>
<comment type="cofactor">
    <cofactor evidence="4">
        <name>Mg(2+)</name>
        <dbReference type="ChEBI" id="CHEBI:18420"/>
    </cofactor>
</comment>
<proteinExistence type="inferred from homology"/>
<dbReference type="GO" id="GO:0006777">
    <property type="term" value="P:Mo-molybdopterin cofactor biosynthetic process"/>
    <property type="evidence" value="ECO:0007669"/>
    <property type="project" value="UniProtKB-UniRule"/>
</dbReference>
<comment type="function">
    <text evidence="1 4">Catalyzes the insertion of molybdate into adenylated molybdopterin with the concomitant release of AMP.</text>
</comment>
<feature type="domain" description="MoaB/Mog" evidence="5">
    <location>
        <begin position="176"/>
        <end position="314"/>
    </location>
</feature>
<dbReference type="PANTHER" id="PTHR10192:SF5">
    <property type="entry name" value="GEPHYRIN"/>
    <property type="match status" value="1"/>
</dbReference>
<evidence type="ECO:0000256" key="3">
    <source>
        <dbReference type="ARBA" id="ARBA00047317"/>
    </source>
</evidence>
<comment type="similarity">
    <text evidence="2 4">Belongs to the MoeA family.</text>
</comment>
<dbReference type="Gene3D" id="2.40.340.10">
    <property type="entry name" value="MoeA, C-terminal, domain IV"/>
    <property type="match status" value="1"/>
</dbReference>